<evidence type="ECO:0000313" key="8">
    <source>
        <dbReference type="EMBL" id="CEA00360.1"/>
    </source>
</evidence>
<keyword evidence="3" id="KW-1029">Fimbrium biogenesis</keyword>
<dbReference type="EMBL" id="LK391969">
    <property type="protein sequence ID" value="CEF25131.1"/>
    <property type="molecule type" value="Genomic_DNA"/>
</dbReference>
<name>A0A078M2E8_9PSED</name>
<dbReference type="PATRIC" id="fig|1461581.3.peg.26"/>
<organism evidence="8">
    <name type="scientific">Pseudomonas saudimassiliensis</name>
    <dbReference type="NCBI Taxonomy" id="1461581"/>
    <lineage>
        <taxon>Bacteria</taxon>
        <taxon>Pseudomonadati</taxon>
        <taxon>Pseudomonadota</taxon>
        <taxon>Gammaproteobacteria</taxon>
        <taxon>Pseudomonadales</taxon>
        <taxon>Pseudomonadaceae</taxon>
        <taxon>Pseudomonas</taxon>
    </lineage>
</organism>
<dbReference type="Pfam" id="PF05567">
    <property type="entry name" value="T4P_PilY1"/>
    <property type="match status" value="1"/>
</dbReference>
<evidence type="ECO:0000256" key="5">
    <source>
        <dbReference type="ARBA" id="ARBA00022837"/>
    </source>
</evidence>
<dbReference type="Gene3D" id="3.40.50.410">
    <property type="entry name" value="von Willebrand factor, type A domain"/>
    <property type="match status" value="1"/>
</dbReference>
<dbReference type="GO" id="GO:0009289">
    <property type="term" value="C:pilus"/>
    <property type="evidence" value="ECO:0007669"/>
    <property type="project" value="UniProtKB-SubCell"/>
</dbReference>
<accession>A0A078M2E8</accession>
<keyword evidence="6" id="KW-0281">Fimbrium</keyword>
<comment type="similarity">
    <text evidence="2">Belongs to the PilY1 family.</text>
</comment>
<evidence type="ECO:0000256" key="6">
    <source>
        <dbReference type="ARBA" id="ARBA00023263"/>
    </source>
</evidence>
<proteinExistence type="inferred from homology"/>
<keyword evidence="5" id="KW-0106">Calcium</keyword>
<dbReference type="OrthoDB" id="7156875at2"/>
<reference evidence="8" key="1">
    <citation type="submission" date="2014-07" db="EMBL/GenBank/DDBJ databases">
        <authorList>
            <person name="Urmite Genomes Urmite Genomes"/>
        </authorList>
    </citation>
    <scope>NUCLEOTIDE SEQUENCE</scope>
    <source>
        <strain evidence="8">12M76_air</strain>
    </source>
</reference>
<dbReference type="SUPFAM" id="SSF53300">
    <property type="entry name" value="vWA-like"/>
    <property type="match status" value="1"/>
</dbReference>
<sequence length="963" mass="102055">MPSHGFEAQPLRGALAGLVLGLTCALPAQAFTPLSGPVLSASAVAPNVLVLFDNSSSMVINRIDGETRLDIARDVTKEVIAANRGLRFGLFTFRQGGGNDPGPGGLLRVEAGSIAPGTAAGEARFTSINQTLDALDPERSGRVTWTPLAESYYEMTRYLRGLRAFYPQSQPEAQREQFDSPLEYRCQKNFGLVVTDGLPTYDAQFPTTLAQEPDGNNPQVSGAFNLPDWDGDGADVSGMESTEGGTFYLDDIARFAYEIDLRTTGTDQAGQSWNDSQFPRQSLQTYTVGFALDDPRLRQAAAAGNGRYFTATNRQQLKDALSSALQDISAAAGSGGGAVTDSQQLSAGVSRYYQTRFDPADWSGSLQAYSMNAAGEPDTLLWSTDQTFVPGTQAGTFETWRNAQGSAAAGAVPLNSSTWAALPTAQQAVLDAEAALAGLSGNNAAQRLLNWVRGSHDADLRRRSALLGDIINSAPVLVGAGYHPARGRSADYVAYLQDRRGRMTEGLLVGANDGFLRLFDTQGAHLYSYLPAALHGTLGSRARSDYGGGDHHRSGVDGRLGVADIKLGSHWSTLAATGFGAGGKGLAVIRLFDAARGNGARGALWEINATDHAAIGHIYGRPIVAQLHGRSVLVTGNGYGSSAGTGALLIFDLETGALLRQLDVTSRAGASSDNGLSAPVLQYDAAGTARAAFAGDLQGQLWKFDLSDPDPARWGVAHAGAPLFSAAADQPITVPPQLHPGMRDGRDLVLFGTGKFMEAADLTDTSIQAFYAVLDVPALPVGGLAPAQLQEQQIDSLTTDPVSGQAVRTVTDRTVDWNSRYGWYLPLTHNGQRQGERVAREFVIKNARVLFTTGFIKSGTQDPCLTQAGGWLMALDLVNGSLPARQVLDTDDDGRIDDSDLPAAGLELGIGLPGDLNVLDRDEAGMQTGCSGEVYVVQGSSDVAVVAGRPHCQFNRIMWRQLQ</sequence>
<protein>
    <submittedName>
        <fullName evidence="8">Protein PilY1</fullName>
    </submittedName>
</protein>
<keyword evidence="4" id="KW-0479">Metal-binding</keyword>
<dbReference type="InterPro" id="IPR018247">
    <property type="entry name" value="EF_Hand_1_Ca_BS"/>
</dbReference>
<dbReference type="PROSITE" id="PS00018">
    <property type="entry name" value="EF_HAND_1"/>
    <property type="match status" value="1"/>
</dbReference>
<dbReference type="RefSeq" id="WP_052508637.1">
    <property type="nucleotide sequence ID" value="NZ_LK391969.1"/>
</dbReference>
<dbReference type="SUPFAM" id="SSF50998">
    <property type="entry name" value="Quinoprotein alcohol dehydrogenase-like"/>
    <property type="match status" value="1"/>
</dbReference>
<dbReference type="InterPro" id="IPR036465">
    <property type="entry name" value="vWFA_dom_sf"/>
</dbReference>
<evidence type="ECO:0000256" key="1">
    <source>
        <dbReference type="ARBA" id="ARBA00004561"/>
    </source>
</evidence>
<evidence type="ECO:0000256" key="2">
    <source>
        <dbReference type="ARBA" id="ARBA00008387"/>
    </source>
</evidence>
<evidence type="ECO:0000256" key="3">
    <source>
        <dbReference type="ARBA" id="ARBA00022558"/>
    </source>
</evidence>
<dbReference type="InterPro" id="IPR011047">
    <property type="entry name" value="Quinoprotein_ADH-like_sf"/>
</dbReference>
<feature type="domain" description="PilY1 beta-propeller" evidence="7">
    <location>
        <begin position="467"/>
        <end position="775"/>
    </location>
</feature>
<dbReference type="EMBL" id="LM997413">
    <property type="protein sequence ID" value="CEA00360.1"/>
    <property type="molecule type" value="Genomic_DNA"/>
</dbReference>
<comment type="subcellular location">
    <subcellularLocation>
        <location evidence="1">Fimbrium</location>
    </subcellularLocation>
</comment>
<gene>
    <name evidence="8" type="primary">pilY1</name>
    <name evidence="8" type="ORF">BN1049_00032</name>
</gene>
<evidence type="ECO:0000256" key="4">
    <source>
        <dbReference type="ARBA" id="ARBA00022723"/>
    </source>
</evidence>
<evidence type="ECO:0000259" key="7">
    <source>
        <dbReference type="Pfam" id="PF05567"/>
    </source>
</evidence>
<dbReference type="AlphaFoldDB" id="A0A078M2E8"/>
<dbReference type="GO" id="GO:0046872">
    <property type="term" value="F:metal ion binding"/>
    <property type="evidence" value="ECO:0007669"/>
    <property type="project" value="UniProtKB-KW"/>
</dbReference>
<dbReference type="InterPro" id="IPR008707">
    <property type="entry name" value="B-propeller_PilY1"/>
</dbReference>